<dbReference type="PANTHER" id="PTHR30203:SF32">
    <property type="entry name" value="CATION EFFLUX SYSTEM PROTEIN CUSC"/>
    <property type="match status" value="1"/>
</dbReference>
<feature type="compositionally biased region" description="Basic and acidic residues" evidence="2">
    <location>
        <begin position="442"/>
        <end position="453"/>
    </location>
</feature>
<protein>
    <submittedName>
        <fullName evidence="3">TolC family protein</fullName>
    </submittedName>
</protein>
<dbReference type="Proteomes" id="UP000515465">
    <property type="component" value="Plasmid p_1"/>
</dbReference>
<dbReference type="Pfam" id="PF02321">
    <property type="entry name" value="OEP"/>
    <property type="match status" value="2"/>
</dbReference>
<evidence type="ECO:0000256" key="2">
    <source>
        <dbReference type="SAM" id="MobiDB-lite"/>
    </source>
</evidence>
<dbReference type="GO" id="GO:0015562">
    <property type="term" value="F:efflux transmembrane transporter activity"/>
    <property type="evidence" value="ECO:0007669"/>
    <property type="project" value="InterPro"/>
</dbReference>
<dbReference type="PANTHER" id="PTHR30203">
    <property type="entry name" value="OUTER MEMBRANE CATION EFFLUX PROTEIN"/>
    <property type="match status" value="1"/>
</dbReference>
<dbReference type="PROSITE" id="PS51257">
    <property type="entry name" value="PROKAR_LIPOPROTEIN"/>
    <property type="match status" value="1"/>
</dbReference>
<dbReference type="Gene3D" id="2.20.200.10">
    <property type="entry name" value="Outer membrane efflux proteins (OEP)"/>
    <property type="match status" value="1"/>
</dbReference>
<dbReference type="InterPro" id="IPR003423">
    <property type="entry name" value="OMP_efflux"/>
</dbReference>
<feature type="region of interest" description="Disordered" evidence="2">
    <location>
        <begin position="433"/>
        <end position="453"/>
    </location>
</feature>
<sequence>MKLIRLIVPGCLVLLAGCSLSSTYLRPELPAGPHWSTAAVGSAVQASTDRWWLAFGNANLDKLVGEVIGRNNDVLIAAANAYPARLQANTAAQALLPQVNGQVGGSDTSISVSYEIDLWGKLAAKRDKADFEAYATAEDYENARLLASAGTVEAYFNIAYANQSLASAETSLAHAKQTLALVRAQLAAGAVSDLDLSRAEQQVEERALTVSKGKQYRLVQRNALVVLLNGAPNPVPEPQRLPSKKLPPIQTGLPADLLARRPDLRAAEARLRAMLKNVDATQASFYPAISLTGSLGTASGQLLAFISNPVATLGANAALSLLNFKDITLQVAVSRAQYEKEVLGFRTTLLTAFSEVANTLGAQADYAEQVRRRRHVLGAAQETEKLLEARYRSGAINRIDWLNAQESRCAAEMALAHARHDQLLNESKLYRSLGGSAGSAGPDRRRSNREQRP</sequence>
<geneLocation type="plasmid" evidence="3 4">
    <name>p_1</name>
</geneLocation>
<dbReference type="Gene3D" id="1.20.1600.10">
    <property type="entry name" value="Outer membrane efflux proteins (OEP)"/>
    <property type="match status" value="1"/>
</dbReference>
<evidence type="ECO:0000313" key="3">
    <source>
        <dbReference type="EMBL" id="QND61958.1"/>
    </source>
</evidence>
<evidence type="ECO:0000256" key="1">
    <source>
        <dbReference type="ARBA" id="ARBA00007613"/>
    </source>
</evidence>
<reference evidence="4" key="1">
    <citation type="journal article" date="2020" name="Mol. Plant Microbe">
        <title>Rhizobial microsymbionts of the narrowly endemic Oxytropis species growing in Kamchatka are characterized by significant genetic diversity and possess a set of genes that are associated with T3SS and T6SS secretion systems and can affect the development of symbiosis.</title>
        <authorList>
            <person name="Safronova V."/>
            <person name="Guro P."/>
            <person name="Sazanova A."/>
            <person name="Kuznetsova I."/>
            <person name="Belimov A."/>
            <person name="Yakubov V."/>
            <person name="Chirak E."/>
            <person name="Afonin A."/>
            <person name="Gogolev Y."/>
            <person name="Andronov E."/>
            <person name="Tikhonovich I."/>
        </authorList>
    </citation>
    <scope>NUCLEOTIDE SEQUENCE [LARGE SCALE GENOMIC DNA]</scope>
    <source>
        <strain evidence="4">583</strain>
        <plasmid evidence="4">p_1</plasmid>
    </source>
</reference>
<dbReference type="SUPFAM" id="SSF56954">
    <property type="entry name" value="Outer membrane efflux proteins (OEP)"/>
    <property type="match status" value="1"/>
</dbReference>
<accession>A0A7G6T5C6</accession>
<proteinExistence type="inferred from homology"/>
<organism evidence="3 4">
    <name type="scientific">Mesorhizobium huakuii</name>
    <dbReference type="NCBI Taxonomy" id="28104"/>
    <lineage>
        <taxon>Bacteria</taxon>
        <taxon>Pseudomonadati</taxon>
        <taxon>Pseudomonadota</taxon>
        <taxon>Alphaproteobacteria</taxon>
        <taxon>Hyphomicrobiales</taxon>
        <taxon>Phyllobacteriaceae</taxon>
        <taxon>Mesorhizobium</taxon>
    </lineage>
</organism>
<comment type="similarity">
    <text evidence="1">Belongs to the outer membrane factor (OMF) (TC 1.B.17) family.</text>
</comment>
<dbReference type="InterPro" id="IPR010131">
    <property type="entry name" value="MdtP/NodT-like"/>
</dbReference>
<dbReference type="EMBL" id="CP050299">
    <property type="protein sequence ID" value="QND61958.1"/>
    <property type="molecule type" value="Genomic_DNA"/>
</dbReference>
<name>A0A7G6T5C6_9HYPH</name>
<evidence type="ECO:0000313" key="4">
    <source>
        <dbReference type="Proteomes" id="UP000515465"/>
    </source>
</evidence>
<dbReference type="AlphaFoldDB" id="A0A7G6T5C6"/>
<keyword evidence="3" id="KW-0614">Plasmid</keyword>
<gene>
    <name evidence="3" type="ORF">HB778_38035</name>
</gene>
<dbReference type="RefSeq" id="WP_183455067.1">
    <property type="nucleotide sequence ID" value="NZ_CP050299.1"/>
</dbReference>